<proteinExistence type="predicted"/>
<reference evidence="3" key="1">
    <citation type="submission" date="2023-06" db="EMBL/GenBank/DDBJ databases">
        <title>Genome-scale phylogeny and comparative genomics of the fungal order Sordariales.</title>
        <authorList>
            <consortium name="Lawrence Berkeley National Laboratory"/>
            <person name="Hensen N."/>
            <person name="Bonometti L."/>
            <person name="Westerberg I."/>
            <person name="Brannstrom I.O."/>
            <person name="Guillou S."/>
            <person name="Cros-Aarteil S."/>
            <person name="Calhoun S."/>
            <person name="Haridas S."/>
            <person name="Kuo A."/>
            <person name="Mondo S."/>
            <person name="Pangilinan J."/>
            <person name="Riley R."/>
            <person name="Labutti K."/>
            <person name="Andreopoulos B."/>
            <person name="Lipzen A."/>
            <person name="Chen C."/>
            <person name="Yanf M."/>
            <person name="Daum C."/>
            <person name="Ng V."/>
            <person name="Clum A."/>
            <person name="Steindorff A."/>
            <person name="Ohm R."/>
            <person name="Martin F."/>
            <person name="Silar P."/>
            <person name="Natvig D."/>
            <person name="Lalanne C."/>
            <person name="Gautier V."/>
            <person name="Ament-Velasquez S.L."/>
            <person name="Kruys A."/>
            <person name="Hutchinson M.I."/>
            <person name="Powell A.J."/>
            <person name="Barry K."/>
            <person name="Miller A.N."/>
            <person name="Grigoriev I.V."/>
            <person name="Debuchy R."/>
            <person name="Gladieux P."/>
            <person name="Thoren M.H."/>
            <person name="Johannesson H."/>
        </authorList>
    </citation>
    <scope>NUCLEOTIDE SEQUENCE</scope>
    <source>
        <strain evidence="3">CBS 606.72</strain>
    </source>
</reference>
<evidence type="ECO:0000313" key="4">
    <source>
        <dbReference type="Proteomes" id="UP001175000"/>
    </source>
</evidence>
<evidence type="ECO:0000256" key="1">
    <source>
        <dbReference type="SAM" id="Coils"/>
    </source>
</evidence>
<sequence length="230" mass="24830">MSSGIGKSSIHKFRMSRKPPELEAARLRENQRRHRARVKARTGELEAALAATQRQLKDALEHIDLLAAEVRQLRDAVGQPKQALDSPFPEVSSPPPSSANESPSTNRQGCNCGLCSPEKVLVTTTARRFQAAIGGDDAALTHPVAQSTTISALPQVNSLEDGCALLPLPSPGESTILCRDAYSIIAQRLSDVDFDVVTESLKPGFRRALVPGGGCRVQTHILFSFVDRIT</sequence>
<evidence type="ECO:0000313" key="3">
    <source>
        <dbReference type="EMBL" id="KAK0616568.1"/>
    </source>
</evidence>
<feature type="compositionally biased region" description="Basic and acidic residues" evidence="2">
    <location>
        <begin position="18"/>
        <end position="30"/>
    </location>
</feature>
<evidence type="ECO:0008006" key="5">
    <source>
        <dbReference type="Google" id="ProtNLM"/>
    </source>
</evidence>
<feature type="region of interest" description="Disordered" evidence="2">
    <location>
        <begin position="1"/>
        <end position="42"/>
    </location>
</feature>
<comment type="caution">
    <text evidence="3">The sequence shown here is derived from an EMBL/GenBank/DDBJ whole genome shotgun (WGS) entry which is preliminary data.</text>
</comment>
<dbReference type="AlphaFoldDB" id="A0AA40BWS5"/>
<name>A0AA40BWS5_9PEZI</name>
<gene>
    <name evidence="3" type="ORF">B0T14DRAFT_249282</name>
</gene>
<feature type="coiled-coil region" evidence="1">
    <location>
        <begin position="49"/>
        <end position="76"/>
    </location>
</feature>
<evidence type="ECO:0000256" key="2">
    <source>
        <dbReference type="SAM" id="MobiDB-lite"/>
    </source>
</evidence>
<organism evidence="3 4">
    <name type="scientific">Immersiella caudata</name>
    <dbReference type="NCBI Taxonomy" id="314043"/>
    <lineage>
        <taxon>Eukaryota</taxon>
        <taxon>Fungi</taxon>
        <taxon>Dikarya</taxon>
        <taxon>Ascomycota</taxon>
        <taxon>Pezizomycotina</taxon>
        <taxon>Sordariomycetes</taxon>
        <taxon>Sordariomycetidae</taxon>
        <taxon>Sordariales</taxon>
        <taxon>Lasiosphaeriaceae</taxon>
        <taxon>Immersiella</taxon>
    </lineage>
</organism>
<dbReference type="Proteomes" id="UP001175000">
    <property type="component" value="Unassembled WGS sequence"/>
</dbReference>
<accession>A0AA40BWS5</accession>
<feature type="compositionally biased region" description="Basic residues" evidence="2">
    <location>
        <begin position="31"/>
        <end position="40"/>
    </location>
</feature>
<feature type="region of interest" description="Disordered" evidence="2">
    <location>
        <begin position="77"/>
        <end position="109"/>
    </location>
</feature>
<dbReference type="EMBL" id="JAULSU010000005">
    <property type="protein sequence ID" value="KAK0616568.1"/>
    <property type="molecule type" value="Genomic_DNA"/>
</dbReference>
<keyword evidence="4" id="KW-1185">Reference proteome</keyword>
<protein>
    <recommendedName>
        <fullName evidence="5">BZIP domain-containing protein</fullName>
    </recommendedName>
</protein>
<dbReference type="CDD" id="cd14688">
    <property type="entry name" value="bZIP_YAP"/>
    <property type="match status" value="1"/>
</dbReference>
<keyword evidence="1" id="KW-0175">Coiled coil</keyword>